<sequence length="811" mass="90518">ANARRVISRNITQSAEARSALVQGIRSCFQHVAKQASEAARTLQCGIGMYLESLSAREVDDVDKLILRKLCPDFTVEEITAFNESTNQQQSVGQRQDQEHDQGSQSKYNEQESFLKMLLNAIMNSTQPGATANMRKPTANMELAREFFNRINLYGVSGPPTKPAYPASVIAQLVANQLYVELKNHYKNDSLELCKKIEVLKKKELLPAEATTGTIDLSMSAIQNFLGLNKVCGRPRCLVPMSPMKDRFITLMELELVELFWRNPALKCELQRMAFGDYTTIETPVQVSQADVCGWIGNKGPGALITNLITDVGSYTEHERRGLKGYSRSTFLMSLEGIREHLRPIRQPTLNPARDYTAKGYVPRGSIRTDGFRLQVLAYKLNELSCVRYKRLPLDQLPSRLTSTLSGLDDHLTEIRNVIKTKEDVAQFWGCPPSDIKILGIDLGKAFLVGASAILPPKKSIASAVSTSTSAPRSTSSESTIAAMGASTTPSITATNIQPVPKPALAGTATSPQTFFNLSVKQKAVYQPTLKHRKWLERQRMETTEGAQSISDIESHLPPCRGPDGSVEKYVNARQEMETVLYDFYNKPAIKKNAWNAQLAKEQEFSLWLPIDCCEWLGGLPAPRDRTTTLSLSGSALEISSRTMAYLRSTPPFAHILSDWQDLWDTLSLVFMHRDELAGHNMCNIIQGYLLDQKRPQYLQPVYADGTFVWAQNKDKDNDKDQDPPECSVLKARSEERGRPTTAKDISKDESRDSRQTSRALFKHPTSVAAKDFSMDEPQDTSQPGRTPVKRAPPDPLEEETPLINKTIRLG</sequence>
<evidence type="ECO:0000313" key="2">
    <source>
        <dbReference type="EMBL" id="KAF9541594.1"/>
    </source>
</evidence>
<proteinExistence type="predicted"/>
<accession>A0A9P6K1C2</accession>
<organism evidence="2 3">
    <name type="scientific">Mortierella hygrophila</name>
    <dbReference type="NCBI Taxonomy" id="979708"/>
    <lineage>
        <taxon>Eukaryota</taxon>
        <taxon>Fungi</taxon>
        <taxon>Fungi incertae sedis</taxon>
        <taxon>Mucoromycota</taxon>
        <taxon>Mortierellomycotina</taxon>
        <taxon>Mortierellomycetes</taxon>
        <taxon>Mortierellales</taxon>
        <taxon>Mortierellaceae</taxon>
        <taxon>Mortierella</taxon>
    </lineage>
</organism>
<keyword evidence="3" id="KW-1185">Reference proteome</keyword>
<dbReference type="Proteomes" id="UP000723463">
    <property type="component" value="Unassembled WGS sequence"/>
</dbReference>
<name>A0A9P6K1C2_9FUNG</name>
<feature type="region of interest" description="Disordered" evidence="1">
    <location>
        <begin position="714"/>
        <end position="811"/>
    </location>
</feature>
<gene>
    <name evidence="2" type="ORF">EC957_002963</name>
</gene>
<feature type="non-terminal residue" evidence="2">
    <location>
        <position position="811"/>
    </location>
</feature>
<protein>
    <submittedName>
        <fullName evidence="2">Uncharacterized protein</fullName>
    </submittedName>
</protein>
<evidence type="ECO:0000313" key="3">
    <source>
        <dbReference type="Proteomes" id="UP000723463"/>
    </source>
</evidence>
<feature type="compositionally biased region" description="Low complexity" evidence="1">
    <location>
        <begin position="464"/>
        <end position="480"/>
    </location>
</feature>
<comment type="caution">
    <text evidence="2">The sequence shown here is derived from an EMBL/GenBank/DDBJ whole genome shotgun (WGS) entry which is preliminary data.</text>
</comment>
<feature type="region of interest" description="Disordered" evidence="1">
    <location>
        <begin position="85"/>
        <end position="107"/>
    </location>
</feature>
<feature type="compositionally biased region" description="Basic and acidic residues" evidence="1">
    <location>
        <begin position="745"/>
        <end position="756"/>
    </location>
</feature>
<feature type="region of interest" description="Disordered" evidence="1">
    <location>
        <begin position="464"/>
        <end position="485"/>
    </location>
</feature>
<feature type="compositionally biased region" description="Polar residues" evidence="1">
    <location>
        <begin position="85"/>
        <end position="95"/>
    </location>
</feature>
<dbReference type="AlphaFoldDB" id="A0A9P6K1C2"/>
<reference evidence="2" key="1">
    <citation type="journal article" date="2020" name="Fungal Divers.">
        <title>Resolving the Mortierellaceae phylogeny through synthesis of multi-gene phylogenetics and phylogenomics.</title>
        <authorList>
            <person name="Vandepol N."/>
            <person name="Liber J."/>
            <person name="Desiro A."/>
            <person name="Na H."/>
            <person name="Kennedy M."/>
            <person name="Barry K."/>
            <person name="Grigoriev I.V."/>
            <person name="Miller A.N."/>
            <person name="O'Donnell K."/>
            <person name="Stajich J.E."/>
            <person name="Bonito G."/>
        </authorList>
    </citation>
    <scope>NUCLEOTIDE SEQUENCE</scope>
    <source>
        <strain evidence="2">NRRL 2591</strain>
    </source>
</reference>
<feature type="compositionally biased region" description="Basic and acidic residues" evidence="1">
    <location>
        <begin position="714"/>
        <end position="723"/>
    </location>
</feature>
<evidence type="ECO:0000256" key="1">
    <source>
        <dbReference type="SAM" id="MobiDB-lite"/>
    </source>
</evidence>
<dbReference type="EMBL" id="JAAAXW010000162">
    <property type="protein sequence ID" value="KAF9541594.1"/>
    <property type="molecule type" value="Genomic_DNA"/>
</dbReference>